<evidence type="ECO:0000256" key="2">
    <source>
        <dbReference type="SAM" id="SignalP"/>
    </source>
</evidence>
<sequence length="155" mass="17511">MQASAFVFLLISGLPFAGHAQANPAQAELLRRGELTGARPSARPQTQASFPVARRAAPASDPVQQHFLNADVNLAQTSASQLPDLYERFMATTRDERRAWSYAQWDAAGQVLTRLNQRYEQVRTDLPFEERLRIRSFQGEFHTLRGARDVKEKLD</sequence>
<keyword evidence="2" id="KW-0732">Signal</keyword>
<organism evidence="3 4">
    <name type="scientific">Hymenobacter mellowenesis</name>
    <dbReference type="NCBI Taxonomy" id="3063995"/>
    <lineage>
        <taxon>Bacteria</taxon>
        <taxon>Pseudomonadati</taxon>
        <taxon>Bacteroidota</taxon>
        <taxon>Cytophagia</taxon>
        <taxon>Cytophagales</taxon>
        <taxon>Hymenobacteraceae</taxon>
        <taxon>Hymenobacter</taxon>
    </lineage>
</organism>
<evidence type="ECO:0000313" key="3">
    <source>
        <dbReference type="EMBL" id="MDO7849561.1"/>
    </source>
</evidence>
<comment type="caution">
    <text evidence="3">The sequence shown here is derived from an EMBL/GenBank/DDBJ whole genome shotgun (WGS) entry which is preliminary data.</text>
</comment>
<dbReference type="EMBL" id="JAUQSX010000018">
    <property type="protein sequence ID" value="MDO7849561.1"/>
    <property type="molecule type" value="Genomic_DNA"/>
</dbReference>
<feature type="chain" id="PRO_5045251728" evidence="2">
    <location>
        <begin position="23"/>
        <end position="155"/>
    </location>
</feature>
<dbReference type="RefSeq" id="WP_305014227.1">
    <property type="nucleotide sequence ID" value="NZ_JAUQSX010000018.1"/>
</dbReference>
<evidence type="ECO:0000256" key="1">
    <source>
        <dbReference type="SAM" id="MobiDB-lite"/>
    </source>
</evidence>
<reference evidence="3" key="1">
    <citation type="submission" date="2023-07" db="EMBL/GenBank/DDBJ databases">
        <authorList>
            <person name="Kim M.K."/>
        </authorList>
    </citation>
    <scope>NUCLEOTIDE SEQUENCE</scope>
    <source>
        <strain evidence="3">M29</strain>
    </source>
</reference>
<feature type="region of interest" description="Disordered" evidence="1">
    <location>
        <begin position="36"/>
        <end position="58"/>
    </location>
</feature>
<proteinExistence type="predicted"/>
<keyword evidence="4" id="KW-1185">Reference proteome</keyword>
<accession>A0ABT9AKE2</accession>
<dbReference type="Proteomes" id="UP001167796">
    <property type="component" value="Unassembled WGS sequence"/>
</dbReference>
<feature type="signal peptide" evidence="2">
    <location>
        <begin position="1"/>
        <end position="22"/>
    </location>
</feature>
<name>A0ABT9AKE2_9BACT</name>
<evidence type="ECO:0000313" key="4">
    <source>
        <dbReference type="Proteomes" id="UP001167796"/>
    </source>
</evidence>
<protein>
    <submittedName>
        <fullName evidence="3">Uncharacterized protein</fullName>
    </submittedName>
</protein>
<gene>
    <name evidence="3" type="ORF">Q5H92_24575</name>
</gene>